<dbReference type="KEGG" id="bcom:BAUCODRAFT_36165"/>
<dbReference type="Proteomes" id="UP000011761">
    <property type="component" value="Unassembled WGS sequence"/>
</dbReference>
<reference evidence="1 2" key="1">
    <citation type="journal article" date="2012" name="PLoS Pathog.">
        <title>Diverse lifestyles and strategies of plant pathogenesis encoded in the genomes of eighteen Dothideomycetes fungi.</title>
        <authorList>
            <person name="Ohm R.A."/>
            <person name="Feau N."/>
            <person name="Henrissat B."/>
            <person name="Schoch C.L."/>
            <person name="Horwitz B.A."/>
            <person name="Barry K.W."/>
            <person name="Condon B.J."/>
            <person name="Copeland A.C."/>
            <person name="Dhillon B."/>
            <person name="Glaser F."/>
            <person name="Hesse C.N."/>
            <person name="Kosti I."/>
            <person name="LaButti K."/>
            <person name="Lindquist E.A."/>
            <person name="Lucas S."/>
            <person name="Salamov A.A."/>
            <person name="Bradshaw R.E."/>
            <person name="Ciuffetti L."/>
            <person name="Hamelin R.C."/>
            <person name="Kema G.H.J."/>
            <person name="Lawrence C."/>
            <person name="Scott J.A."/>
            <person name="Spatafora J.W."/>
            <person name="Turgeon B.G."/>
            <person name="de Wit P.J.G.M."/>
            <person name="Zhong S."/>
            <person name="Goodwin S.B."/>
            <person name="Grigoriev I.V."/>
        </authorList>
    </citation>
    <scope>NUCLEOTIDE SEQUENCE [LARGE SCALE GENOMIC DNA]</scope>
    <source>
        <strain evidence="1 2">UAMH 10762</strain>
    </source>
</reference>
<keyword evidence="2" id="KW-1185">Reference proteome</keyword>
<sequence>MSGIGYLSTLAKKCGLCDRLYKADVESLPTLQTLRVARIACLPRDLSQDFSPLRNPRRLEIEVRCCVP</sequence>
<evidence type="ECO:0000313" key="2">
    <source>
        <dbReference type="Proteomes" id="UP000011761"/>
    </source>
</evidence>
<dbReference type="AlphaFoldDB" id="M2N749"/>
<protein>
    <submittedName>
        <fullName evidence="1">Uncharacterized protein</fullName>
    </submittedName>
</protein>
<dbReference type="EMBL" id="KB445558">
    <property type="protein sequence ID" value="EMC94899.1"/>
    <property type="molecule type" value="Genomic_DNA"/>
</dbReference>
<proteinExistence type="predicted"/>
<organism evidence="1 2">
    <name type="scientific">Baudoinia panamericana (strain UAMH 10762)</name>
    <name type="common">Angels' share fungus</name>
    <name type="synonym">Baudoinia compniacensis (strain UAMH 10762)</name>
    <dbReference type="NCBI Taxonomy" id="717646"/>
    <lineage>
        <taxon>Eukaryota</taxon>
        <taxon>Fungi</taxon>
        <taxon>Dikarya</taxon>
        <taxon>Ascomycota</taxon>
        <taxon>Pezizomycotina</taxon>
        <taxon>Dothideomycetes</taxon>
        <taxon>Dothideomycetidae</taxon>
        <taxon>Mycosphaerellales</taxon>
        <taxon>Teratosphaeriaceae</taxon>
        <taxon>Baudoinia</taxon>
    </lineage>
</organism>
<dbReference type="HOGENOM" id="CLU_2793605_0_0_1"/>
<evidence type="ECO:0000313" key="1">
    <source>
        <dbReference type="EMBL" id="EMC94899.1"/>
    </source>
</evidence>
<dbReference type="GeneID" id="19112887"/>
<gene>
    <name evidence="1" type="ORF">BAUCODRAFT_36165</name>
</gene>
<name>M2N749_BAUPA</name>
<accession>M2N749</accession>
<dbReference type="RefSeq" id="XP_007678110.1">
    <property type="nucleotide sequence ID" value="XM_007679920.1"/>
</dbReference>